<dbReference type="AlphaFoldDB" id="A0A7V3RE48"/>
<accession>A0A7V3RE48</accession>
<proteinExistence type="predicted"/>
<sequence>MKEVKKFEWDATGIDKILVHSISTDIVVESSAERKIFLEMELSGFKKDVEEYKPKVRSISGKLEVDLAPHTPFLPDGFFAFGFMRFGVFSIQKVHLKIPANLSLGIETTSGDTVIKALSFNELRLSSVSGDFIINSKEMKNLSVKTISGNIDIENISSKSDGMDLQSVSGDIRSKITSFNRGNVKSTSGEIELMNVDPDFESLDVKTVSGDFSISFTSKPTVHVEIETVSGDVESDVNIMIGKLSHGAFDVGEEPSSTLKFKSISGDATFKFGSKTDEDGKVHSKADERLKTFEEILKSKRATEEEIRELMVTVGYKDEEIDEFLRTGKNNG</sequence>
<feature type="domain" description="DUF4097" evidence="1">
    <location>
        <begin position="14"/>
        <end position="268"/>
    </location>
</feature>
<dbReference type="InterPro" id="IPR025164">
    <property type="entry name" value="Toastrack_DUF4097"/>
</dbReference>
<reference evidence="2" key="1">
    <citation type="journal article" date="2020" name="mSystems">
        <title>Genome- and Community-Level Interaction Insights into Carbon Utilization and Element Cycling Functions of Hydrothermarchaeota in Hydrothermal Sediment.</title>
        <authorList>
            <person name="Zhou Z."/>
            <person name="Liu Y."/>
            <person name="Xu W."/>
            <person name="Pan J."/>
            <person name="Luo Z.H."/>
            <person name="Li M."/>
        </authorList>
    </citation>
    <scope>NUCLEOTIDE SEQUENCE [LARGE SCALE GENOMIC DNA]</scope>
    <source>
        <strain evidence="2">SpSt-966</strain>
    </source>
</reference>
<organism evidence="2">
    <name type="scientific">Mesoaciditoga lauensis</name>
    <dbReference type="NCBI Taxonomy" id="1495039"/>
    <lineage>
        <taxon>Bacteria</taxon>
        <taxon>Thermotogati</taxon>
        <taxon>Thermotogota</taxon>
        <taxon>Thermotogae</taxon>
        <taxon>Mesoaciditogales</taxon>
        <taxon>Mesoaciditogaceae</taxon>
        <taxon>Mesoaciditoga</taxon>
    </lineage>
</organism>
<dbReference type="EMBL" id="DTPE01000092">
    <property type="protein sequence ID" value="HGE74924.1"/>
    <property type="molecule type" value="Genomic_DNA"/>
</dbReference>
<evidence type="ECO:0000313" key="2">
    <source>
        <dbReference type="EMBL" id="HGE74924.1"/>
    </source>
</evidence>
<dbReference type="Pfam" id="PF13349">
    <property type="entry name" value="DUF4097"/>
    <property type="match status" value="1"/>
</dbReference>
<gene>
    <name evidence="2" type="ORF">ENX73_02220</name>
</gene>
<protein>
    <recommendedName>
        <fullName evidence="1">DUF4097 domain-containing protein</fullName>
    </recommendedName>
</protein>
<evidence type="ECO:0000259" key="1">
    <source>
        <dbReference type="Pfam" id="PF13349"/>
    </source>
</evidence>
<comment type="caution">
    <text evidence="2">The sequence shown here is derived from an EMBL/GenBank/DDBJ whole genome shotgun (WGS) entry which is preliminary data.</text>
</comment>
<name>A0A7V3RE48_9BACT</name>